<keyword evidence="2" id="KW-1003">Cell membrane</keyword>
<organism evidence="8 9">
    <name type="scientific">Massilia timonae</name>
    <dbReference type="NCBI Taxonomy" id="47229"/>
    <lineage>
        <taxon>Bacteria</taxon>
        <taxon>Pseudomonadati</taxon>
        <taxon>Pseudomonadota</taxon>
        <taxon>Betaproteobacteria</taxon>
        <taxon>Burkholderiales</taxon>
        <taxon>Oxalobacteraceae</taxon>
        <taxon>Telluria group</taxon>
        <taxon>Massilia</taxon>
    </lineage>
</organism>
<feature type="transmembrane region" description="Helical" evidence="6">
    <location>
        <begin position="94"/>
        <end position="116"/>
    </location>
</feature>
<comment type="subcellular location">
    <subcellularLocation>
        <location evidence="1">Cell membrane</location>
        <topology evidence="1">Multi-pass membrane protein</topology>
    </subcellularLocation>
</comment>
<sequence length="324" mass="35282">MDTTFILFILMLFAAVMLLVWGVYAAWQASRDPEAERVARRLRSVIKSDTRQEDVTITKDRRLSDNPELEPLLRRLPLARRLDRMLVQAGSGQLVASLLAVCAACFGAGLVAALALRLPLPAVLGCAVGAAGLPLLRLARARDQRMVRFERQLPEALDMMGRAMRAGHAFPTALKLVADEVAAPLGEEFKTAFDEVNFGVSMADALNNLAQRVPSMDLQYFVVAVLIQRESGGNLTELLSSISGIIRDRQKLAGQVRVLSAEGRISAWVLCLLPFGAGIMMYAVNPETMGVLVNDPVGRQLTGAALGMMAFGVLAIRKIVRIRM</sequence>
<dbReference type="PANTHER" id="PTHR35007">
    <property type="entry name" value="INTEGRAL MEMBRANE PROTEIN-RELATED"/>
    <property type="match status" value="1"/>
</dbReference>
<feature type="transmembrane region" description="Helical" evidence="6">
    <location>
        <begin position="6"/>
        <end position="27"/>
    </location>
</feature>
<feature type="domain" description="Type II secretion system protein GspF" evidence="7">
    <location>
        <begin position="157"/>
        <end position="282"/>
    </location>
</feature>
<dbReference type="PANTHER" id="PTHR35007:SF1">
    <property type="entry name" value="PILUS ASSEMBLY PROTEIN"/>
    <property type="match status" value="1"/>
</dbReference>
<dbReference type="Proteomes" id="UP000180246">
    <property type="component" value="Unassembled WGS sequence"/>
</dbReference>
<evidence type="ECO:0000313" key="8">
    <source>
        <dbReference type="EMBL" id="OIJ39966.1"/>
    </source>
</evidence>
<evidence type="ECO:0000313" key="9">
    <source>
        <dbReference type="Proteomes" id="UP000180246"/>
    </source>
</evidence>
<dbReference type="InterPro" id="IPR042094">
    <property type="entry name" value="T2SS_GspF_sf"/>
</dbReference>
<evidence type="ECO:0000259" key="7">
    <source>
        <dbReference type="Pfam" id="PF00482"/>
    </source>
</evidence>
<feature type="transmembrane region" description="Helical" evidence="6">
    <location>
        <begin position="297"/>
        <end position="316"/>
    </location>
</feature>
<evidence type="ECO:0000256" key="5">
    <source>
        <dbReference type="ARBA" id="ARBA00023136"/>
    </source>
</evidence>
<evidence type="ECO:0000256" key="2">
    <source>
        <dbReference type="ARBA" id="ARBA00022475"/>
    </source>
</evidence>
<dbReference type="Pfam" id="PF00482">
    <property type="entry name" value="T2SSF"/>
    <property type="match status" value="1"/>
</dbReference>
<feature type="transmembrane region" description="Helical" evidence="6">
    <location>
        <begin position="265"/>
        <end position="285"/>
    </location>
</feature>
<accession>A0A1S2N4F2</accession>
<dbReference type="EMBL" id="JRYB01000001">
    <property type="protein sequence ID" value="OIJ39966.1"/>
    <property type="molecule type" value="Genomic_DNA"/>
</dbReference>
<keyword evidence="5 6" id="KW-0472">Membrane</keyword>
<evidence type="ECO:0000256" key="1">
    <source>
        <dbReference type="ARBA" id="ARBA00004651"/>
    </source>
</evidence>
<comment type="caution">
    <text evidence="8">The sequence shown here is derived from an EMBL/GenBank/DDBJ whole genome shotgun (WGS) entry which is preliminary data.</text>
</comment>
<keyword evidence="3 6" id="KW-0812">Transmembrane</keyword>
<reference evidence="8 9" key="1">
    <citation type="submission" date="2014-10" db="EMBL/GenBank/DDBJ databases">
        <authorList>
            <person name="Seo M.-J."/>
            <person name="Seok Y.J."/>
            <person name="Cha I.-T."/>
        </authorList>
    </citation>
    <scope>NUCLEOTIDE SEQUENCE [LARGE SCALE GENOMIC DNA]</scope>
    <source>
        <strain evidence="8 9">NEU</strain>
    </source>
</reference>
<dbReference type="InterPro" id="IPR018076">
    <property type="entry name" value="T2SS_GspF_dom"/>
</dbReference>
<name>A0A1S2N4F2_9BURK</name>
<dbReference type="RefSeq" id="WP_071362615.1">
    <property type="nucleotide sequence ID" value="NZ_JRYB01000001.1"/>
</dbReference>
<keyword evidence="4 6" id="KW-1133">Transmembrane helix</keyword>
<dbReference type="Gene3D" id="1.20.81.30">
    <property type="entry name" value="Type II secretion system (T2SS), domain F"/>
    <property type="match status" value="1"/>
</dbReference>
<evidence type="ECO:0000256" key="4">
    <source>
        <dbReference type="ARBA" id="ARBA00022989"/>
    </source>
</evidence>
<gene>
    <name evidence="8" type="ORF">LO55_3764</name>
</gene>
<dbReference type="AlphaFoldDB" id="A0A1S2N4F2"/>
<evidence type="ECO:0000256" key="3">
    <source>
        <dbReference type="ARBA" id="ARBA00022692"/>
    </source>
</evidence>
<feature type="transmembrane region" description="Helical" evidence="6">
    <location>
        <begin position="122"/>
        <end position="139"/>
    </location>
</feature>
<dbReference type="GO" id="GO:0005886">
    <property type="term" value="C:plasma membrane"/>
    <property type="evidence" value="ECO:0007669"/>
    <property type="project" value="UniProtKB-SubCell"/>
</dbReference>
<protein>
    <submittedName>
        <fullName evidence="8">Type II secretion system (T2SS), F family protein</fullName>
    </submittedName>
</protein>
<proteinExistence type="predicted"/>
<evidence type="ECO:0000256" key="6">
    <source>
        <dbReference type="SAM" id="Phobius"/>
    </source>
</evidence>